<keyword evidence="7" id="KW-1185">Reference proteome</keyword>
<dbReference type="NCBIfam" id="TIGR02537">
    <property type="entry name" value="arch_flag_Nterm"/>
    <property type="match status" value="1"/>
</dbReference>
<evidence type="ECO:0000256" key="3">
    <source>
        <dbReference type="ARBA" id="ARBA00022440"/>
    </source>
</evidence>
<dbReference type="Pfam" id="PF01917">
    <property type="entry name" value="Flagellin_arch-type"/>
    <property type="match status" value="1"/>
</dbReference>
<dbReference type="GO" id="GO:0097588">
    <property type="term" value="P:archaeal or bacterial-type flagellum-dependent cell motility"/>
    <property type="evidence" value="ECO:0007669"/>
    <property type="project" value="InterPro"/>
</dbReference>
<evidence type="ECO:0000256" key="4">
    <source>
        <dbReference type="RuleBase" id="RU361282"/>
    </source>
</evidence>
<keyword evidence="5" id="KW-1133">Transmembrane helix</keyword>
<evidence type="ECO:0000256" key="5">
    <source>
        <dbReference type="SAM" id="Phobius"/>
    </source>
</evidence>
<dbReference type="Proteomes" id="UP001301797">
    <property type="component" value="Chromosome"/>
</dbReference>
<protein>
    <recommendedName>
        <fullName evidence="4">Flagellin</fullName>
    </recommendedName>
</protein>
<accession>A0AA97FC08</accession>
<evidence type="ECO:0000256" key="1">
    <source>
        <dbReference type="ARBA" id="ARBA00004618"/>
    </source>
</evidence>
<dbReference type="PANTHER" id="PTHR35903">
    <property type="entry name" value="FLAGELLIN B1"/>
    <property type="match status" value="1"/>
</dbReference>
<keyword evidence="5" id="KW-0812">Transmembrane</keyword>
<evidence type="ECO:0000313" key="6">
    <source>
        <dbReference type="EMBL" id="WOF16675.1"/>
    </source>
</evidence>
<keyword evidence="5" id="KW-0472">Membrane</keyword>
<reference evidence="6 7" key="1">
    <citation type="submission" date="2019-09" db="EMBL/GenBank/DDBJ databases">
        <title>The complete genome of Methanoplanus sp. FWC-SCC4.</title>
        <authorList>
            <person name="Chen S.-C."/>
            <person name="Zhou Y.-Z."/>
            <person name="Lai M.-C."/>
        </authorList>
    </citation>
    <scope>NUCLEOTIDE SEQUENCE [LARGE SCALE GENOMIC DNA]</scope>
    <source>
        <strain evidence="6 7">FWC-SCC4</strain>
    </source>
</reference>
<organism evidence="6 7">
    <name type="scientific">Methanochimaera problematica</name>
    <dbReference type="NCBI Taxonomy" id="2609417"/>
    <lineage>
        <taxon>Archaea</taxon>
        <taxon>Methanobacteriati</taxon>
        <taxon>Methanobacteriota</taxon>
        <taxon>Stenosarchaea group</taxon>
        <taxon>Methanomicrobia</taxon>
        <taxon>Methanomicrobiales</taxon>
        <taxon>Methanomicrobiaceae</taxon>
        <taxon>Methanochimaera</taxon>
    </lineage>
</organism>
<dbReference type="AlphaFoldDB" id="A0AA97FC08"/>
<name>A0AA97FC08_9EURY</name>
<comment type="subcellular location">
    <subcellularLocation>
        <location evidence="1 4">Archaeal flagellum</location>
    </subcellularLocation>
</comment>
<evidence type="ECO:0000256" key="2">
    <source>
        <dbReference type="ARBA" id="ARBA00010256"/>
    </source>
</evidence>
<sequence length="197" mass="21554">MVFRSVIFMKRDEAFTGLEAALVLLAFIVVASVFSYVILGAGYFSIQKSQSVIYSAVEQSSSSFMIEGDVYGLKNSTSGNIDKIRLSIRSPYSVVPLDLNNMNIILMKKDSITKIKRSSPVLSETYPAPGYWSVIKKDEESSSLSMGESATIVISLTEDLELKSNENFKIDLLPSLGASVSLSGSVPDNIHDTNILY</sequence>
<dbReference type="InterPro" id="IPR013373">
    <property type="entry name" value="Flagellin/pilin_N_arc"/>
</dbReference>
<dbReference type="EMBL" id="CP043875">
    <property type="protein sequence ID" value="WOF16675.1"/>
    <property type="molecule type" value="Genomic_DNA"/>
</dbReference>
<dbReference type="GO" id="GO:0005198">
    <property type="term" value="F:structural molecule activity"/>
    <property type="evidence" value="ECO:0007669"/>
    <property type="project" value="InterPro"/>
</dbReference>
<dbReference type="InterPro" id="IPR002774">
    <property type="entry name" value="Flagellin_arc-type"/>
</dbReference>
<gene>
    <name evidence="6" type="ORF">F1737_08215</name>
</gene>
<dbReference type="KEGG" id="mefw:F1737_08215"/>
<comment type="function">
    <text evidence="4">Flagellin is the subunit protein which polymerizes to form the filaments of archaeal flagella.</text>
</comment>
<comment type="similarity">
    <text evidence="2 4">Belongs to the archaeal flagellin family.</text>
</comment>
<feature type="transmembrane region" description="Helical" evidence="5">
    <location>
        <begin position="21"/>
        <end position="44"/>
    </location>
</feature>
<keyword evidence="3 4" id="KW-0974">Archaeal flagellum</keyword>
<dbReference type="PANTHER" id="PTHR35903:SF1">
    <property type="entry name" value="FLAGELLIN B1"/>
    <property type="match status" value="1"/>
</dbReference>
<evidence type="ECO:0000313" key="7">
    <source>
        <dbReference type="Proteomes" id="UP001301797"/>
    </source>
</evidence>
<dbReference type="GO" id="GO:0097589">
    <property type="term" value="C:archaeal-type flagellum"/>
    <property type="evidence" value="ECO:0007669"/>
    <property type="project" value="UniProtKB-SubCell"/>
</dbReference>
<proteinExistence type="inferred from homology"/>